<dbReference type="GO" id="GO:0004672">
    <property type="term" value="F:protein kinase activity"/>
    <property type="evidence" value="ECO:0007669"/>
    <property type="project" value="InterPro"/>
</dbReference>
<dbReference type="STRING" id="111780.Sta7437_1104"/>
<sequence length="612" mass="70539">MQIKGKLGENTRLSNLYFCILKLLISKQTTVEQRGIRNKLVNPHQTDFYIEGQEKNILIKYDPQAIAEYYRYRPWLVFWRGIKIIWFFGIFFFHLQWDKWTKQVEKNKLRRATELRQLLTKLGPTFIKVGQALSTRPDLIRKDFLNELIKLQDQLPPFDNRTAFTIIESELGYGVREAYREISDNPIAAASLGQVYRAVLHSGEEVAVKVQRPNLRPILALDLYLMRCMAAWLAPWLPLNLGHDLTLIVDEFGIKLFEEIDYLNEARNAEKFATNFQGDLDVKVPLIYWRYTSQRVLTLEWIDGIKLTDLATIEAAGLDADQLIKIGVTSGLRQLLEFGFFHADPHPGNLFATPDGKMAFIDFGMMDQLEEETKETLASAVVQLINRDYQALARDFVQLGFLTPNTDINPIIPALEQVLGNAMGESVVNFNFKTITDEFSELMYDYPFRVPAKFALIIRSLITQEGLALSLNPNFKIVEVSYPYVSRRLLTGESPQLRKRLLEVLIKDGKFQWERLENMIAIARADDAFDLLPTAQLGLQYLLSDEGKYLRRQLLLALTEDERLHTEEVQRLWGLVKDELKPQKIFDFAFSNFREISLERVAAIIPTAISSS</sequence>
<dbReference type="PANTHER" id="PTHR10566">
    <property type="entry name" value="CHAPERONE-ACTIVITY OF BC1 COMPLEX CABC1 -RELATED"/>
    <property type="match status" value="1"/>
</dbReference>
<dbReference type="PROSITE" id="PS50011">
    <property type="entry name" value="PROTEIN_KINASE_DOM"/>
    <property type="match status" value="1"/>
</dbReference>
<dbReference type="GO" id="GO:0005524">
    <property type="term" value="F:ATP binding"/>
    <property type="evidence" value="ECO:0007669"/>
    <property type="project" value="InterPro"/>
</dbReference>
<evidence type="ECO:0000313" key="4">
    <source>
        <dbReference type="EMBL" id="AFZ34679.1"/>
    </source>
</evidence>
<dbReference type="eggNOG" id="COG0661">
    <property type="taxonomic scope" value="Bacteria"/>
</dbReference>
<keyword evidence="5" id="KW-1185">Reference proteome</keyword>
<dbReference type="KEGG" id="scs:Sta7437_1104"/>
<dbReference type="InterPro" id="IPR011009">
    <property type="entry name" value="Kinase-like_dom_sf"/>
</dbReference>
<dbReference type="CDD" id="cd05121">
    <property type="entry name" value="ABC1_ADCK3-like"/>
    <property type="match status" value="1"/>
</dbReference>
<comment type="similarity">
    <text evidence="1">Belongs to the protein kinase superfamily. ADCK protein kinase family.</text>
</comment>
<dbReference type="Gene3D" id="1.10.510.10">
    <property type="entry name" value="Transferase(Phosphotransferase) domain 1"/>
    <property type="match status" value="1"/>
</dbReference>
<dbReference type="HOGENOM" id="CLU_006533_4_2_3"/>
<accession>K9XRH1</accession>
<reference evidence="5" key="1">
    <citation type="journal article" date="2013" name="Proc. Natl. Acad. Sci. U.S.A.">
        <title>Improving the coverage of the cyanobacterial phylum using diversity-driven genome sequencing.</title>
        <authorList>
            <person name="Shih P.M."/>
            <person name="Wu D."/>
            <person name="Latifi A."/>
            <person name="Axen S.D."/>
            <person name="Fewer D.P."/>
            <person name="Talla E."/>
            <person name="Calteau A."/>
            <person name="Cai F."/>
            <person name="Tandeau de Marsac N."/>
            <person name="Rippka R."/>
            <person name="Herdman M."/>
            <person name="Sivonen K."/>
            <person name="Coursin T."/>
            <person name="Laurent T."/>
            <person name="Goodwin L."/>
            <person name="Nolan M."/>
            <person name="Davenport K.W."/>
            <person name="Han C.S."/>
            <person name="Rubin E.M."/>
            <person name="Eisen J.A."/>
            <person name="Woyke T."/>
            <person name="Gugger M."/>
            <person name="Kerfeld C.A."/>
        </authorList>
    </citation>
    <scope>NUCLEOTIDE SEQUENCE [LARGE SCALE GENOMIC DNA]</scope>
    <source>
        <strain evidence="5">ATCC 29371 / PCC 7437</strain>
    </source>
</reference>
<dbReference type="InterPro" id="IPR000719">
    <property type="entry name" value="Prot_kinase_dom"/>
</dbReference>
<dbReference type="PANTHER" id="PTHR10566:SF128">
    <property type="entry name" value="UBIB DOMAIN CONTAINING KINASE"/>
    <property type="match status" value="1"/>
</dbReference>
<feature type="transmembrane region" description="Helical" evidence="2">
    <location>
        <begin position="77"/>
        <end position="97"/>
    </location>
</feature>
<evidence type="ECO:0000259" key="3">
    <source>
        <dbReference type="PROSITE" id="PS50011"/>
    </source>
</evidence>
<dbReference type="PATRIC" id="fig|111780.3.peg.1150"/>
<dbReference type="InterPro" id="IPR004147">
    <property type="entry name" value="ABC1_dom"/>
</dbReference>
<name>K9XRH1_STAC7</name>
<dbReference type="AlphaFoldDB" id="K9XRH1"/>
<dbReference type="Pfam" id="PF03109">
    <property type="entry name" value="ABC1"/>
    <property type="match status" value="1"/>
</dbReference>
<evidence type="ECO:0000313" key="5">
    <source>
        <dbReference type="Proteomes" id="UP000010473"/>
    </source>
</evidence>
<feature type="domain" description="Protein kinase" evidence="3">
    <location>
        <begin position="181"/>
        <end position="511"/>
    </location>
</feature>
<evidence type="ECO:0000256" key="2">
    <source>
        <dbReference type="SAM" id="Phobius"/>
    </source>
</evidence>
<evidence type="ECO:0000256" key="1">
    <source>
        <dbReference type="ARBA" id="ARBA00009670"/>
    </source>
</evidence>
<keyword evidence="2" id="KW-0812">Transmembrane</keyword>
<proteinExistence type="inferred from homology"/>
<dbReference type="EMBL" id="CP003653">
    <property type="protein sequence ID" value="AFZ34679.1"/>
    <property type="molecule type" value="Genomic_DNA"/>
</dbReference>
<dbReference type="InterPro" id="IPR050154">
    <property type="entry name" value="UbiB_kinase"/>
</dbReference>
<protein>
    <submittedName>
        <fullName evidence="4">ABC-1 domain-containing protein</fullName>
    </submittedName>
</protein>
<dbReference type="Proteomes" id="UP000010473">
    <property type="component" value="Chromosome"/>
</dbReference>
<dbReference type="SUPFAM" id="SSF56112">
    <property type="entry name" value="Protein kinase-like (PK-like)"/>
    <property type="match status" value="1"/>
</dbReference>
<keyword evidence="2" id="KW-1133">Transmembrane helix</keyword>
<keyword evidence="2" id="KW-0472">Membrane</keyword>
<gene>
    <name evidence="4" type="ordered locus">Sta7437_1104</name>
</gene>
<organism evidence="4 5">
    <name type="scientific">Stanieria cyanosphaera (strain ATCC 29371 / PCC 7437)</name>
    <dbReference type="NCBI Taxonomy" id="111780"/>
    <lineage>
        <taxon>Bacteria</taxon>
        <taxon>Bacillati</taxon>
        <taxon>Cyanobacteriota</taxon>
        <taxon>Cyanophyceae</taxon>
        <taxon>Pleurocapsales</taxon>
        <taxon>Dermocarpellaceae</taxon>
        <taxon>Stanieria</taxon>
    </lineage>
</organism>